<proteinExistence type="predicted"/>
<name>A0A1L6J756_9SPHN</name>
<evidence type="ECO:0000313" key="1">
    <source>
        <dbReference type="EMBL" id="APR51783.1"/>
    </source>
</evidence>
<evidence type="ECO:0000313" key="3">
    <source>
        <dbReference type="Proteomes" id="UP000185161"/>
    </source>
</evidence>
<dbReference type="GeneID" id="44131805"/>
<protein>
    <submittedName>
        <fullName evidence="1">Phage portal protein</fullName>
    </submittedName>
</protein>
<accession>A0A1L6J756</accession>
<reference evidence="2 4" key="3">
    <citation type="submission" date="2018-07" db="EMBL/GenBank/DDBJ databases">
        <title>Genomic and Epidemiologic Investigation of an Indolent Hospital Outbreak.</title>
        <authorList>
            <person name="Johnson R.C."/>
            <person name="Deming C."/>
            <person name="Conlan S."/>
            <person name="Zellmer C.J."/>
            <person name="Michelin A.V."/>
            <person name="Lee-Lin S."/>
            <person name="Thomas P.J."/>
            <person name="Park M."/>
            <person name="Weingarten R.A."/>
            <person name="Less J."/>
            <person name="Dekker J.P."/>
            <person name="Frank K.M."/>
            <person name="Musser K.A."/>
            <person name="Mcquiston J.R."/>
            <person name="Henderson D.K."/>
            <person name="Lau A.F."/>
            <person name="Palmore T.N."/>
            <person name="Segre J.A."/>
        </authorList>
    </citation>
    <scope>NUCLEOTIDE SEQUENCE [LARGE SCALE GENOMIC DNA]</scope>
    <source>
        <strain evidence="2 4">SK-NIH.Env10_0317</strain>
    </source>
</reference>
<dbReference type="Proteomes" id="UP000286681">
    <property type="component" value="Unassembled WGS sequence"/>
</dbReference>
<dbReference type="InterPro" id="IPR006427">
    <property type="entry name" value="Portal_HK97"/>
</dbReference>
<gene>
    <name evidence="1" type="ORF">BRX40_04445</name>
    <name evidence="2" type="ORF">CA257_01560</name>
</gene>
<dbReference type="EMBL" id="QQWO01000001">
    <property type="protein sequence ID" value="RSV08181.1"/>
    <property type="molecule type" value="Genomic_DNA"/>
</dbReference>
<dbReference type="Proteomes" id="UP000185161">
    <property type="component" value="Chromosome"/>
</dbReference>
<dbReference type="InterPro" id="IPR006944">
    <property type="entry name" value="Phage/GTA_portal"/>
</dbReference>
<dbReference type="RefSeq" id="WP_075150792.1">
    <property type="nucleotide sequence ID" value="NZ_CP018820.1"/>
</dbReference>
<dbReference type="NCBIfam" id="TIGR01537">
    <property type="entry name" value="portal_HK97"/>
    <property type="match status" value="1"/>
</dbReference>
<dbReference type="KEGG" id="skr:BRX40_04445"/>
<keyword evidence="3" id="KW-1185">Reference proteome</keyword>
<dbReference type="EMBL" id="CP018820">
    <property type="protein sequence ID" value="APR51783.1"/>
    <property type="molecule type" value="Genomic_DNA"/>
</dbReference>
<evidence type="ECO:0000313" key="4">
    <source>
        <dbReference type="Proteomes" id="UP000286681"/>
    </source>
</evidence>
<dbReference type="AlphaFoldDB" id="A0A1L6J756"/>
<sequence length="370" mass="39328">MNWFGRKSGRDASRPVLTRAHGAAGVLGEWPQSYEAQVREGYCANPVTQRAVKIVAESVADAPVEASDPALLALATARTQGQALIATLAVQLLLHGNAFVQILGDGAGGIAELFALRPERVSVETDAGGWPAAYRYRVGGSVTRIAAEDAAGRPQVIHMKAFSPVDDHYGLGCLGAASGAIAIHNAATRWNKALLDNAARPSGALVYDPGDGSALAPAQFERLKADMEAAFSGAANAGRPMLLEGGLKWQAMSLSPADMDFVGLKAAAAREIALAFGVPPMLLGLPGDNSYANYREANRAVWRLTILPLAEKIYTELAQGLAGWFPEARLWVAIDKVPAMAEDRERLWRSVSAADFLTDEEKRAMLGLDR</sequence>
<reference evidence="1" key="1">
    <citation type="submission" date="2016-12" db="EMBL/GenBank/DDBJ databases">
        <title>Whole genome sequencing of Sphingomonas koreensis.</title>
        <authorList>
            <person name="Conlan S."/>
            <person name="Thomas P.J."/>
            <person name="Mullikin J."/>
            <person name="Palmore T.N."/>
            <person name="Frank K.M."/>
            <person name="Segre J.A."/>
        </authorList>
    </citation>
    <scope>NUCLEOTIDE SEQUENCE</scope>
    <source>
        <strain evidence="1">ABOJV</strain>
    </source>
</reference>
<dbReference type="STRING" id="93064.BRX40_04445"/>
<dbReference type="Pfam" id="PF04860">
    <property type="entry name" value="Phage_portal"/>
    <property type="match status" value="1"/>
</dbReference>
<evidence type="ECO:0000313" key="2">
    <source>
        <dbReference type="EMBL" id="RSV08181.1"/>
    </source>
</evidence>
<organism evidence="1 3">
    <name type="scientific">Sphingomonas koreensis</name>
    <dbReference type="NCBI Taxonomy" id="93064"/>
    <lineage>
        <taxon>Bacteria</taxon>
        <taxon>Pseudomonadati</taxon>
        <taxon>Pseudomonadota</taxon>
        <taxon>Alphaproteobacteria</taxon>
        <taxon>Sphingomonadales</taxon>
        <taxon>Sphingomonadaceae</taxon>
        <taxon>Sphingomonas</taxon>
    </lineage>
</organism>
<reference evidence="3" key="2">
    <citation type="submission" date="2016-12" db="EMBL/GenBank/DDBJ databases">
        <title>Whole genome sequencing of Sphingomonas sp. ABOJV.</title>
        <authorList>
            <person name="Conlan S."/>
            <person name="Thomas P.J."/>
            <person name="Mullikin J."/>
            <person name="Palmore T.N."/>
            <person name="Frank K.M."/>
            <person name="Segre J.A."/>
        </authorList>
    </citation>
    <scope>NUCLEOTIDE SEQUENCE [LARGE SCALE GENOMIC DNA]</scope>
    <source>
        <strain evidence="3">ABOJV</strain>
    </source>
</reference>
<dbReference type="OrthoDB" id="7592047at2"/>